<name>A0AAJ8BR82_ASPNG</name>
<evidence type="ECO:0000313" key="1">
    <source>
        <dbReference type="RefSeq" id="XP_059602198.1"/>
    </source>
</evidence>
<proteinExistence type="predicted"/>
<dbReference type="VEuPathDB" id="FungiDB:An13g03840"/>
<reference evidence="1" key="1">
    <citation type="submission" date="2025-02" db="EMBL/GenBank/DDBJ databases">
        <authorList>
            <consortium name="NCBI Genome Project"/>
        </authorList>
    </citation>
    <scope>NUCLEOTIDE SEQUENCE</scope>
</reference>
<dbReference type="KEGG" id="ang:An13g03840"/>
<dbReference type="GeneID" id="84592891"/>
<accession>A0AAJ8BR82</accession>
<sequence length="144" mass="16148">MTLRLPESPHRKLACFVHSLGLSFGFFAEAKYPVLCSLVMVDLNRLYTMGTRSKEIFIIQLLSFAVSKLPQIGHCPDALESHQSFFQCTVVSYSKSILIAARCQLVRRLVMISPDAVFDLVPLEIENTSVQRPVSSMDGRPLQC</sequence>
<dbReference type="RefSeq" id="XP_059602198.1">
    <property type="nucleotide sequence ID" value="XM_059743981.1"/>
</dbReference>
<organism evidence="1">
    <name type="scientific">Aspergillus niger</name>
    <dbReference type="NCBI Taxonomy" id="5061"/>
    <lineage>
        <taxon>Eukaryota</taxon>
        <taxon>Fungi</taxon>
        <taxon>Dikarya</taxon>
        <taxon>Ascomycota</taxon>
        <taxon>Pezizomycotina</taxon>
        <taxon>Eurotiomycetes</taxon>
        <taxon>Eurotiomycetidae</taxon>
        <taxon>Eurotiales</taxon>
        <taxon>Aspergillaceae</taxon>
        <taxon>Aspergillus</taxon>
        <taxon>Aspergillus subgen. Circumdati</taxon>
    </lineage>
</organism>
<dbReference type="AlphaFoldDB" id="A0AAJ8BR82"/>
<reference evidence="1" key="2">
    <citation type="submission" date="2025-08" db="UniProtKB">
        <authorList>
            <consortium name="RefSeq"/>
        </authorList>
    </citation>
    <scope>IDENTIFICATION</scope>
</reference>
<protein>
    <submittedName>
        <fullName evidence="1">Uncharacterized protein</fullName>
    </submittedName>
</protein>
<gene>
    <name evidence="1" type="ORF">An13g03840</name>
</gene>